<keyword evidence="3" id="KW-1185">Reference proteome</keyword>
<feature type="compositionally biased region" description="Low complexity" evidence="1">
    <location>
        <begin position="1250"/>
        <end position="1261"/>
    </location>
</feature>
<protein>
    <recommendedName>
        <fullName evidence="4">Chitin-binding type-2 domain-containing protein</fullName>
    </recommendedName>
</protein>
<feature type="region of interest" description="Disordered" evidence="1">
    <location>
        <begin position="1243"/>
        <end position="1480"/>
    </location>
</feature>
<feature type="compositionally biased region" description="Polar residues" evidence="1">
    <location>
        <begin position="572"/>
        <end position="592"/>
    </location>
</feature>
<feature type="compositionally biased region" description="Basic and acidic residues" evidence="1">
    <location>
        <begin position="1068"/>
        <end position="1081"/>
    </location>
</feature>
<comment type="caution">
    <text evidence="2">The sequence shown here is derived from an EMBL/GenBank/DDBJ whole genome shotgun (WGS) entry which is preliminary data.</text>
</comment>
<feature type="region of interest" description="Disordered" evidence="1">
    <location>
        <begin position="326"/>
        <end position="347"/>
    </location>
</feature>
<feature type="region of interest" description="Disordered" evidence="1">
    <location>
        <begin position="407"/>
        <end position="433"/>
    </location>
</feature>
<feature type="compositionally biased region" description="Polar residues" evidence="1">
    <location>
        <begin position="707"/>
        <end position="717"/>
    </location>
</feature>
<feature type="compositionally biased region" description="Basic and acidic residues" evidence="1">
    <location>
        <begin position="896"/>
        <end position="911"/>
    </location>
</feature>
<feature type="compositionally biased region" description="Basic residues" evidence="1">
    <location>
        <begin position="1445"/>
        <end position="1456"/>
    </location>
</feature>
<feature type="compositionally biased region" description="Basic and acidic residues" evidence="1">
    <location>
        <begin position="1294"/>
        <end position="1306"/>
    </location>
</feature>
<feature type="compositionally biased region" description="Low complexity" evidence="1">
    <location>
        <begin position="1409"/>
        <end position="1428"/>
    </location>
</feature>
<evidence type="ECO:0000313" key="3">
    <source>
        <dbReference type="Proteomes" id="UP001054837"/>
    </source>
</evidence>
<reference evidence="2 3" key="1">
    <citation type="submission" date="2021-06" db="EMBL/GenBank/DDBJ databases">
        <title>Caerostris darwini draft genome.</title>
        <authorList>
            <person name="Kono N."/>
            <person name="Arakawa K."/>
        </authorList>
    </citation>
    <scope>NUCLEOTIDE SEQUENCE [LARGE SCALE GENOMIC DNA]</scope>
</reference>
<feature type="compositionally biased region" description="Low complexity" evidence="1">
    <location>
        <begin position="253"/>
        <end position="275"/>
    </location>
</feature>
<feature type="compositionally biased region" description="Low complexity" evidence="1">
    <location>
        <begin position="420"/>
        <end position="433"/>
    </location>
</feature>
<feature type="compositionally biased region" description="Polar residues" evidence="1">
    <location>
        <begin position="757"/>
        <end position="785"/>
    </location>
</feature>
<feature type="region of interest" description="Disordered" evidence="1">
    <location>
        <begin position="464"/>
        <end position="1215"/>
    </location>
</feature>
<feature type="compositionally biased region" description="Low complexity" evidence="1">
    <location>
        <begin position="197"/>
        <end position="210"/>
    </location>
</feature>
<feature type="compositionally biased region" description="Low complexity" evidence="1">
    <location>
        <begin position="1457"/>
        <end position="1466"/>
    </location>
</feature>
<feature type="compositionally biased region" description="Polar residues" evidence="1">
    <location>
        <begin position="1378"/>
        <end position="1389"/>
    </location>
</feature>
<feature type="compositionally biased region" description="Basic and acidic residues" evidence="1">
    <location>
        <begin position="1034"/>
        <end position="1055"/>
    </location>
</feature>
<feature type="compositionally biased region" description="Basic and acidic residues" evidence="1">
    <location>
        <begin position="632"/>
        <end position="642"/>
    </location>
</feature>
<accession>A0AAV4TBP9</accession>
<feature type="region of interest" description="Disordered" evidence="1">
    <location>
        <begin position="250"/>
        <end position="277"/>
    </location>
</feature>
<feature type="compositionally biased region" description="Polar residues" evidence="1">
    <location>
        <begin position="1307"/>
        <end position="1324"/>
    </location>
</feature>
<dbReference type="Proteomes" id="UP001054837">
    <property type="component" value="Unassembled WGS sequence"/>
</dbReference>
<sequence length="1595" mass="181846">MAFFQPSYVIGQSDCFQRKKRNRILIPLERGDIRKDYNKKVLRFPELKRDRKLHCRRKNFPILGTQKRKPCVTKEVRVWMAVIKDHYSPLLGSSDIISSESQFHCHKRASGYYADPRFKCEVFHYCHSDGTRVTIPCSKDNQKHRICFLKDIASKACDGTELFLPLPEDLFFKPSKDTTASAFNGATEFKLPEVLPEPEISSESNPSTTPLSSEDEKNHVAGVLPNVSDVGSIFEVFNSFLKEIETRQDLKGLSNSSSRPRPSTFSRRSRLPSSLEQKDALVDVSPSIERRTDEDGPFLVEVYNGDNKNFDGNDYSSYRRKSKKLFFTSDKKSPAKHPRKKRTIPDQQGVHRPYAIVYAKVPDTTMVGSLNGLSSGSQGRQNHIGMPFAPAIVPGNVPVVPVAIETRRKKKKKNPAAGESVSNSQTGQQQTSEQQNVYYYAPDQSNDQQINPNLRTMVDTRQQVRVNSDQGPNERSQNRRPQPESQPEVQNSRPESYSSPNANGLPIPTFPFQAPPFLTSPRQTPFFFGLEDGFQPFASPFGQIDPSQGRPQLGEPTPTRQQGRPQLGEQIPTRQQGPPQLGEQTSPRQQGHPQIGEQIPTRQQDQRQSVQDPPPPSSRQHSEGPPPSGSQIRRDPTGDRRPPNVGPQQGFPGFQNSYFDGFPGFGPSPFSNPFTQRDPSPFSLIPPGQIPQQSPVLPNGQPVPNRYNEQSRPQYSVQEIPRPQSPQNHIRTEDGRPAIPVPFRPEFSPYGRDRTRYQNGNVESPVVSQLQPPSRNNERPNSLQSPPHLPIRNEEIEQPPSRPMNGPIPGERGRPEQYSPYDPRLYQPEYSPEGLIVQPQRPPSVPVRNGNPREQEQGFTMPTTVLVEDYRQRGRPRPQIVENAPREMTNTQRQPTSERNRDVPERDRDSSRPPSHSSYYYSPTTPPPSSRIRQPTRTREETRTSTRGRDESRQPTRTREETRPPTRTREDTRQPTRTRGDTRPPTRTREETRPPTRTREQTRPPTRTREETRPPTRTREETRPPTRTRTRQPSRNERHHDRSRPVEGTDIRNTVEEIPDFGRTSISPDERRANIRTRPENIPDNGGYYRRPPPPRNSNEIPNPYSVPTPSTSRHRENTRDKPSQPQIERPPPDIPASDIYNGPQSYYPPQENYVNVISTVDNTEHRARTPPTVTVRRPSHRGSGSNVRDSSDHRNTNTDNMFVPMTHDPRTESYYRTRSPANENVEIIEEYLVPEKAQGNVYQDLGEIPPTTVQTSTTRRPTTKRRPPPPKPTFPTFPTFPPPPRRPVTSPRPRTESPETKKEVSDSYTSDPENHSPSSSRAQSEVLVDTQRLRSKEPVVESYTHISVPEVTTRRRTRKRKQKIKKPRPTVAYIGEEQTSNNIVTQPSTEKEVTTASTSTRSSRRWKQQTTQPRRVAATTPATEAAPLQREESVRVSKTPIVTRTRKPFSNRSRTRTSTTTTTENPETEEPVARSDESVDHFNYQLPDATTEMPSSSQYELHSTSSTQWPMELTTEVMSTTEFYNQMVETTPEATTDDFNERTDTSQHMSDDFESTRSVIKKFQNRPRILKFGKPKLKSTISPIELNAAESRIY</sequence>
<feature type="compositionally biased region" description="Basic residues" evidence="1">
    <location>
        <begin position="1355"/>
        <end position="1369"/>
    </location>
</feature>
<dbReference type="EMBL" id="BPLQ01009186">
    <property type="protein sequence ID" value="GIY42332.1"/>
    <property type="molecule type" value="Genomic_DNA"/>
</dbReference>
<feature type="compositionally biased region" description="Polar residues" evidence="1">
    <location>
        <begin position="600"/>
        <end position="611"/>
    </location>
</feature>
<proteinExistence type="predicted"/>
<evidence type="ECO:0000256" key="1">
    <source>
        <dbReference type="SAM" id="MobiDB-lite"/>
    </source>
</evidence>
<evidence type="ECO:0008006" key="4">
    <source>
        <dbReference type="Google" id="ProtNLM"/>
    </source>
</evidence>
<gene>
    <name evidence="2" type="primary">AVEN_62351_1</name>
    <name evidence="2" type="ORF">CDAR_510791</name>
</gene>
<feature type="compositionally biased region" description="Low complexity" evidence="1">
    <location>
        <begin position="912"/>
        <end position="923"/>
    </location>
</feature>
<feature type="compositionally biased region" description="Low complexity" evidence="1">
    <location>
        <begin position="661"/>
        <end position="674"/>
    </location>
</feature>
<feature type="compositionally biased region" description="Basic and acidic residues" evidence="1">
    <location>
        <begin position="937"/>
        <end position="1024"/>
    </location>
</feature>
<feature type="compositionally biased region" description="Pro residues" evidence="1">
    <location>
        <begin position="1270"/>
        <end position="1287"/>
    </location>
</feature>
<feature type="compositionally biased region" description="Polar residues" evidence="1">
    <location>
        <begin position="464"/>
        <end position="502"/>
    </location>
</feature>
<evidence type="ECO:0000313" key="2">
    <source>
        <dbReference type="EMBL" id="GIY42332.1"/>
    </source>
</evidence>
<feature type="region of interest" description="Disordered" evidence="1">
    <location>
        <begin position="194"/>
        <end position="216"/>
    </location>
</feature>
<feature type="compositionally biased region" description="Basic and acidic residues" evidence="1">
    <location>
        <begin position="1114"/>
        <end position="1123"/>
    </location>
</feature>
<feature type="compositionally biased region" description="Polar residues" evidence="1">
    <location>
        <begin position="1153"/>
        <end position="1162"/>
    </location>
</feature>
<name>A0AAV4TBP9_9ARAC</name>
<organism evidence="2 3">
    <name type="scientific">Caerostris darwini</name>
    <dbReference type="NCBI Taxonomy" id="1538125"/>
    <lineage>
        <taxon>Eukaryota</taxon>
        <taxon>Metazoa</taxon>
        <taxon>Ecdysozoa</taxon>
        <taxon>Arthropoda</taxon>
        <taxon>Chelicerata</taxon>
        <taxon>Arachnida</taxon>
        <taxon>Araneae</taxon>
        <taxon>Araneomorphae</taxon>
        <taxon>Entelegynae</taxon>
        <taxon>Araneoidea</taxon>
        <taxon>Araneidae</taxon>
        <taxon>Caerostris</taxon>
    </lineage>
</organism>